<sequence length="185" mass="19096">MGVVILAEDEGNQRPLSGDDGQGVELVVPDQVVGLLQAGALRGEDQLFHGGHKGRYLLRAVHAADTVIPAGDKAHKPAGAGAVLGHGHGGVARFFLQGQHVGKRAVGPEVGVADHKARLVALYPADHLGLPVNGLGHVDKSHAALPGKGNAHLLPGDGLNHRGNHGDVGGKSRLLPPAEFYQRGF</sequence>
<reference evidence="1" key="1">
    <citation type="submission" date="2019-08" db="EMBL/GenBank/DDBJ databases">
        <authorList>
            <person name="Kucharzyk K."/>
            <person name="Murdoch R.W."/>
            <person name="Higgins S."/>
            <person name="Loffler F."/>
        </authorList>
    </citation>
    <scope>NUCLEOTIDE SEQUENCE</scope>
</reference>
<protein>
    <submittedName>
        <fullName evidence="1">Uncharacterized protein</fullName>
    </submittedName>
</protein>
<comment type="caution">
    <text evidence="1">The sequence shown here is derived from an EMBL/GenBank/DDBJ whole genome shotgun (WGS) entry which is preliminary data.</text>
</comment>
<gene>
    <name evidence="1" type="ORF">SDC9_134688</name>
</gene>
<accession>A0A645DEX3</accession>
<organism evidence="1">
    <name type="scientific">bioreactor metagenome</name>
    <dbReference type="NCBI Taxonomy" id="1076179"/>
    <lineage>
        <taxon>unclassified sequences</taxon>
        <taxon>metagenomes</taxon>
        <taxon>ecological metagenomes</taxon>
    </lineage>
</organism>
<dbReference type="AntiFam" id="ANF00141">
    <property type="entry name" value="Shadow ORF (opposite guaB)"/>
</dbReference>
<dbReference type="EMBL" id="VSSQ01035388">
    <property type="protein sequence ID" value="MPM87588.1"/>
    <property type="molecule type" value="Genomic_DNA"/>
</dbReference>
<name>A0A645DEX3_9ZZZZ</name>
<evidence type="ECO:0000313" key="1">
    <source>
        <dbReference type="EMBL" id="MPM87588.1"/>
    </source>
</evidence>
<proteinExistence type="predicted"/>
<dbReference type="AlphaFoldDB" id="A0A645DEX3"/>